<evidence type="ECO:0000256" key="1">
    <source>
        <dbReference type="SAM" id="Phobius"/>
    </source>
</evidence>
<reference evidence="2 3" key="1">
    <citation type="submission" date="2019-02" db="EMBL/GenBank/DDBJ databases">
        <title>Genomic Encyclopedia of Archaeal and Bacterial Type Strains, Phase II (KMG-II): from individual species to whole genera.</title>
        <authorList>
            <person name="Goeker M."/>
        </authorList>
    </citation>
    <scope>NUCLEOTIDE SEQUENCE [LARGE SCALE GENOMIC DNA]</scope>
    <source>
        <strain evidence="2 3">DSM 21411</strain>
    </source>
</reference>
<feature type="transmembrane region" description="Helical" evidence="1">
    <location>
        <begin position="66"/>
        <end position="85"/>
    </location>
</feature>
<dbReference type="AlphaFoldDB" id="A0A4Q7P8I6"/>
<gene>
    <name evidence="2" type="ORF">BC751_1753</name>
</gene>
<sequence>MKPTYTVCVIVPQIANKYLQNLKAEYPLRFKKELFALFSIKNIWIPILLLAFILTLTNYIPKTSALLHLLNIIMLSALAIENWAIPRSYPNNEKKHHYRMIDDKPIFAHSKADSPKGFAIVHIICYGIVLAPLLFIYLMEGGHGNDTNLIFQPPYLYATVVGAWLFILMMIVRFRAKTNLSRPKIN</sequence>
<keyword evidence="1" id="KW-1133">Transmembrane helix</keyword>
<organism evidence="2 3">
    <name type="scientific">Cecembia calidifontis</name>
    <dbReference type="NCBI Taxonomy" id="1187080"/>
    <lineage>
        <taxon>Bacteria</taxon>
        <taxon>Pseudomonadati</taxon>
        <taxon>Bacteroidota</taxon>
        <taxon>Cytophagia</taxon>
        <taxon>Cytophagales</taxon>
        <taxon>Cyclobacteriaceae</taxon>
        <taxon>Cecembia</taxon>
    </lineage>
</organism>
<keyword evidence="1" id="KW-0472">Membrane</keyword>
<feature type="transmembrane region" description="Helical" evidence="1">
    <location>
        <begin position="34"/>
        <end position="60"/>
    </location>
</feature>
<evidence type="ECO:0000313" key="2">
    <source>
        <dbReference type="EMBL" id="RZS96187.1"/>
    </source>
</evidence>
<accession>A0A4Q7P8I6</accession>
<feature type="transmembrane region" description="Helical" evidence="1">
    <location>
        <begin position="118"/>
        <end position="139"/>
    </location>
</feature>
<dbReference type="Proteomes" id="UP000292209">
    <property type="component" value="Unassembled WGS sequence"/>
</dbReference>
<proteinExistence type="predicted"/>
<name>A0A4Q7P8I6_9BACT</name>
<evidence type="ECO:0000313" key="3">
    <source>
        <dbReference type="Proteomes" id="UP000292209"/>
    </source>
</evidence>
<keyword evidence="1" id="KW-0812">Transmembrane</keyword>
<protein>
    <submittedName>
        <fullName evidence="2">Uncharacterized protein</fullName>
    </submittedName>
</protein>
<feature type="transmembrane region" description="Helical" evidence="1">
    <location>
        <begin position="155"/>
        <end position="174"/>
    </location>
</feature>
<keyword evidence="3" id="KW-1185">Reference proteome</keyword>
<dbReference type="EMBL" id="SGXG01000001">
    <property type="protein sequence ID" value="RZS96187.1"/>
    <property type="molecule type" value="Genomic_DNA"/>
</dbReference>
<comment type="caution">
    <text evidence="2">The sequence shown here is derived from an EMBL/GenBank/DDBJ whole genome shotgun (WGS) entry which is preliminary data.</text>
</comment>